<feature type="domain" description="Bulb-type lectin" evidence="2">
    <location>
        <begin position="49"/>
        <end position="159"/>
    </location>
</feature>
<dbReference type="InterPro" id="IPR001480">
    <property type="entry name" value="Bulb-type_lectin_dom"/>
</dbReference>
<protein>
    <recommendedName>
        <fullName evidence="2">Bulb-type lectin domain-containing protein</fullName>
    </recommendedName>
</protein>
<keyword evidence="1" id="KW-0812">Transmembrane</keyword>
<dbReference type="CDD" id="cd00028">
    <property type="entry name" value="B_lectin"/>
    <property type="match status" value="1"/>
</dbReference>
<evidence type="ECO:0000313" key="3">
    <source>
        <dbReference type="EMBL" id="KAL0906219.1"/>
    </source>
</evidence>
<organism evidence="3 4">
    <name type="scientific">Dendrobium thyrsiflorum</name>
    <name type="common">Pinecone-like raceme dendrobium</name>
    <name type="synonym">Orchid</name>
    <dbReference type="NCBI Taxonomy" id="117978"/>
    <lineage>
        <taxon>Eukaryota</taxon>
        <taxon>Viridiplantae</taxon>
        <taxon>Streptophyta</taxon>
        <taxon>Embryophyta</taxon>
        <taxon>Tracheophyta</taxon>
        <taxon>Spermatophyta</taxon>
        <taxon>Magnoliopsida</taxon>
        <taxon>Liliopsida</taxon>
        <taxon>Asparagales</taxon>
        <taxon>Orchidaceae</taxon>
        <taxon>Epidendroideae</taxon>
        <taxon>Malaxideae</taxon>
        <taxon>Dendrobiinae</taxon>
        <taxon>Dendrobium</taxon>
    </lineage>
</organism>
<evidence type="ECO:0000259" key="2">
    <source>
        <dbReference type="PROSITE" id="PS50927"/>
    </source>
</evidence>
<evidence type="ECO:0000256" key="1">
    <source>
        <dbReference type="SAM" id="Phobius"/>
    </source>
</evidence>
<dbReference type="Proteomes" id="UP001552299">
    <property type="component" value="Unassembled WGS sequence"/>
</dbReference>
<dbReference type="EMBL" id="JANQDX010000018">
    <property type="protein sequence ID" value="KAL0906219.1"/>
    <property type="molecule type" value="Genomic_DNA"/>
</dbReference>
<dbReference type="GO" id="GO:0051707">
    <property type="term" value="P:response to other organism"/>
    <property type="evidence" value="ECO:0007669"/>
    <property type="project" value="UniProtKB-ARBA"/>
</dbReference>
<dbReference type="Gene3D" id="2.90.10.10">
    <property type="entry name" value="Bulb-type lectin domain"/>
    <property type="match status" value="1"/>
</dbReference>
<dbReference type="SMART" id="SM00108">
    <property type="entry name" value="B_lectin"/>
    <property type="match status" value="1"/>
</dbReference>
<sequence length="164" mass="18405">MDRQARNSRMRSEEAAMAYSFSSAITVLPLLSSTVLLMISHFSLPAYARSSLNSGQWLGSGKSLVNAGYSFTMNQDCSLVLYDSNKQIIWTTRTQGMDSGCNLKLQHDGNLVMYNTIGNMLWSSQTNKNTWKFYHLVLQADHNVVIKDDNGNIIWETDPTSINP</sequence>
<keyword evidence="4" id="KW-1185">Reference proteome</keyword>
<dbReference type="SUPFAM" id="SSF51110">
    <property type="entry name" value="alpha-D-mannose-specific plant lectins"/>
    <property type="match status" value="1"/>
</dbReference>
<comment type="caution">
    <text evidence="3">The sequence shown here is derived from an EMBL/GenBank/DDBJ whole genome shotgun (WGS) entry which is preliminary data.</text>
</comment>
<dbReference type="PROSITE" id="PS50927">
    <property type="entry name" value="BULB_LECTIN"/>
    <property type="match status" value="1"/>
</dbReference>
<keyword evidence="1" id="KW-1133">Transmembrane helix</keyword>
<keyword evidence="1" id="KW-0472">Membrane</keyword>
<dbReference type="AlphaFoldDB" id="A0ABD0U2X0"/>
<proteinExistence type="predicted"/>
<reference evidence="3 4" key="1">
    <citation type="journal article" date="2024" name="Plant Biotechnol. J.">
        <title>Dendrobium thyrsiflorum genome and its molecular insights into genes involved in important horticultural traits.</title>
        <authorList>
            <person name="Chen B."/>
            <person name="Wang J.Y."/>
            <person name="Zheng P.J."/>
            <person name="Li K.L."/>
            <person name="Liang Y.M."/>
            <person name="Chen X.F."/>
            <person name="Zhang C."/>
            <person name="Zhao X."/>
            <person name="He X."/>
            <person name="Zhang G.Q."/>
            <person name="Liu Z.J."/>
            <person name="Xu Q."/>
        </authorList>
    </citation>
    <scope>NUCLEOTIDE SEQUENCE [LARGE SCALE GENOMIC DNA]</scope>
    <source>
        <strain evidence="3">GZMU011</strain>
    </source>
</reference>
<gene>
    <name evidence="3" type="ORF">M5K25_024694</name>
</gene>
<evidence type="ECO:0000313" key="4">
    <source>
        <dbReference type="Proteomes" id="UP001552299"/>
    </source>
</evidence>
<accession>A0ABD0U2X0</accession>
<dbReference type="InterPro" id="IPR036426">
    <property type="entry name" value="Bulb-type_lectin_dom_sf"/>
</dbReference>
<feature type="transmembrane region" description="Helical" evidence="1">
    <location>
        <begin position="21"/>
        <end position="44"/>
    </location>
</feature>
<name>A0ABD0U2X0_DENTH</name>